<dbReference type="InterPro" id="IPR036052">
    <property type="entry name" value="TrpB-like_PALP_sf"/>
</dbReference>
<feature type="domain" description="ACT" evidence="6">
    <location>
        <begin position="335"/>
        <end position="413"/>
    </location>
</feature>
<evidence type="ECO:0000313" key="7">
    <source>
        <dbReference type="EMBL" id="MFD0848882.1"/>
    </source>
</evidence>
<dbReference type="GO" id="GO:0004794">
    <property type="term" value="F:threonine deaminase activity"/>
    <property type="evidence" value="ECO:0007669"/>
    <property type="project" value="UniProtKB-EC"/>
</dbReference>
<evidence type="ECO:0000256" key="4">
    <source>
        <dbReference type="ARBA" id="ARBA00023239"/>
    </source>
</evidence>
<sequence>MASSFEPGRLPTLADVEQAARAIAGAVADTPFMLSETLSASAGCKLYLKFENLQFTASFKERGALNKLLSLSATERAAGVCAMSAGNHAQGVAYHAHRLGIAATIVMPEGTPLTKISRTRDHGANVIVHGSNLNAALTLANELAERDGMTFVHPYADPAVIAGQGTLALEMLGAVPSLDVIVVPVGGGGLISGIAVAAKAIKPSIRIIGVQSEVYPSMACAMAGTQPPAADRLTIAEGIAVKEAHPYTRAIVSRFVDEVLVVEEAAIERAIADLLAIEKTVAEGAGAAALAGVMSNRERFRGLNVAVPLSGGNIDLRVLASVAMRALVRGGQLMRFSIAVNDQPGTLARLATLLGQLGANIIEIMHDRLALSSSPKGAVIDVVVEVQDHAHRAVIVERLREEGFTPTLWQDAV</sequence>
<dbReference type="Proteomes" id="UP001597124">
    <property type="component" value="Unassembled WGS sequence"/>
</dbReference>
<evidence type="ECO:0000256" key="1">
    <source>
        <dbReference type="ARBA" id="ARBA00001933"/>
    </source>
</evidence>
<dbReference type="PANTHER" id="PTHR48078:SF6">
    <property type="entry name" value="L-THREONINE DEHYDRATASE CATABOLIC TDCB"/>
    <property type="match status" value="1"/>
</dbReference>
<organism evidence="7 8">
    <name type="scientific">Sphingosinicella xenopeptidilytica</name>
    <dbReference type="NCBI Taxonomy" id="364098"/>
    <lineage>
        <taxon>Bacteria</taxon>
        <taxon>Pseudomonadati</taxon>
        <taxon>Pseudomonadota</taxon>
        <taxon>Alphaproteobacteria</taxon>
        <taxon>Sphingomonadales</taxon>
        <taxon>Sphingosinicellaceae</taxon>
        <taxon>Sphingosinicella</taxon>
    </lineage>
</organism>
<dbReference type="NCBIfam" id="TIGR01127">
    <property type="entry name" value="ilvA_1Cterm"/>
    <property type="match status" value="1"/>
</dbReference>
<dbReference type="SUPFAM" id="SSF53686">
    <property type="entry name" value="Tryptophan synthase beta subunit-like PLP-dependent enzymes"/>
    <property type="match status" value="1"/>
</dbReference>
<dbReference type="PANTHER" id="PTHR48078">
    <property type="entry name" value="THREONINE DEHYDRATASE, MITOCHONDRIAL-RELATED"/>
    <property type="match status" value="1"/>
</dbReference>
<name>A0ABW3C5U0_SPHXN</name>
<evidence type="ECO:0000256" key="3">
    <source>
        <dbReference type="ARBA" id="ARBA00022898"/>
    </source>
</evidence>
<dbReference type="InterPro" id="IPR050147">
    <property type="entry name" value="Ser/Thr_Dehydratase"/>
</dbReference>
<dbReference type="CDD" id="cd04886">
    <property type="entry name" value="ACT_ThrD-II-like"/>
    <property type="match status" value="1"/>
</dbReference>
<dbReference type="RefSeq" id="WP_381490417.1">
    <property type="nucleotide sequence ID" value="NZ_JBHTIK010000005.1"/>
</dbReference>
<keyword evidence="8" id="KW-1185">Reference proteome</keyword>
<evidence type="ECO:0000256" key="5">
    <source>
        <dbReference type="ARBA" id="ARBA00049406"/>
    </source>
</evidence>
<dbReference type="CDD" id="cd01562">
    <property type="entry name" value="Thr-dehyd"/>
    <property type="match status" value="1"/>
</dbReference>
<dbReference type="SUPFAM" id="SSF55021">
    <property type="entry name" value="ACT-like"/>
    <property type="match status" value="1"/>
</dbReference>
<dbReference type="InterPro" id="IPR001926">
    <property type="entry name" value="TrpB-like_PALP"/>
</dbReference>
<dbReference type="InterPro" id="IPR044561">
    <property type="entry name" value="ACT_ThrD-II-like"/>
</dbReference>
<keyword evidence="3" id="KW-0663">Pyridoxal phosphate</keyword>
<dbReference type="Gene3D" id="3.40.50.1100">
    <property type="match status" value="2"/>
</dbReference>
<evidence type="ECO:0000256" key="2">
    <source>
        <dbReference type="ARBA" id="ARBA00010869"/>
    </source>
</evidence>
<gene>
    <name evidence="7" type="ORF">ACFQ00_11150</name>
</gene>
<comment type="cofactor">
    <cofactor evidence="1">
        <name>pyridoxal 5'-phosphate</name>
        <dbReference type="ChEBI" id="CHEBI:597326"/>
    </cofactor>
</comment>
<dbReference type="EC" id="4.3.1.19" evidence="7"/>
<comment type="caution">
    <text evidence="7">The sequence shown here is derived from an EMBL/GenBank/DDBJ whole genome shotgun (WGS) entry which is preliminary data.</text>
</comment>
<protein>
    <submittedName>
        <fullName evidence="7">Threonine ammonia-lyase</fullName>
        <ecNumber evidence="7">4.3.1.19</ecNumber>
    </submittedName>
</protein>
<accession>A0ABW3C5U0</accession>
<dbReference type="InterPro" id="IPR045865">
    <property type="entry name" value="ACT-like_dom_sf"/>
</dbReference>
<evidence type="ECO:0000259" key="6">
    <source>
        <dbReference type="PROSITE" id="PS51671"/>
    </source>
</evidence>
<keyword evidence="4 7" id="KW-0456">Lyase</keyword>
<dbReference type="InterPro" id="IPR002912">
    <property type="entry name" value="ACT_dom"/>
</dbReference>
<evidence type="ECO:0000313" key="8">
    <source>
        <dbReference type="Proteomes" id="UP001597124"/>
    </source>
</evidence>
<dbReference type="EMBL" id="JBHTIK010000005">
    <property type="protein sequence ID" value="MFD0848882.1"/>
    <property type="molecule type" value="Genomic_DNA"/>
</dbReference>
<reference evidence="8" key="1">
    <citation type="journal article" date="2019" name="Int. J. Syst. Evol. Microbiol.">
        <title>The Global Catalogue of Microorganisms (GCM) 10K type strain sequencing project: providing services to taxonomists for standard genome sequencing and annotation.</title>
        <authorList>
            <consortium name="The Broad Institute Genomics Platform"/>
            <consortium name="The Broad Institute Genome Sequencing Center for Infectious Disease"/>
            <person name="Wu L."/>
            <person name="Ma J."/>
        </authorList>
    </citation>
    <scope>NUCLEOTIDE SEQUENCE [LARGE SCALE GENOMIC DNA]</scope>
    <source>
        <strain evidence="8">CCUG 52537</strain>
    </source>
</reference>
<dbReference type="InterPro" id="IPR005789">
    <property type="entry name" value="Thr_deHydtase_catblc"/>
</dbReference>
<proteinExistence type="inferred from homology"/>
<dbReference type="PROSITE" id="PS51671">
    <property type="entry name" value="ACT"/>
    <property type="match status" value="1"/>
</dbReference>
<comment type="similarity">
    <text evidence="2">Belongs to the serine/threonine dehydratase family.</text>
</comment>
<comment type="catalytic activity">
    <reaction evidence="5">
        <text>L-serine = pyruvate + NH4(+)</text>
        <dbReference type="Rhea" id="RHEA:19169"/>
        <dbReference type="ChEBI" id="CHEBI:15361"/>
        <dbReference type="ChEBI" id="CHEBI:28938"/>
        <dbReference type="ChEBI" id="CHEBI:33384"/>
        <dbReference type="EC" id="4.3.1.17"/>
    </reaction>
</comment>
<dbReference type="NCBIfam" id="NF005600">
    <property type="entry name" value="PRK07334.1"/>
    <property type="match status" value="1"/>
</dbReference>
<dbReference type="Pfam" id="PF01842">
    <property type="entry name" value="ACT"/>
    <property type="match status" value="1"/>
</dbReference>
<dbReference type="Pfam" id="PF00291">
    <property type="entry name" value="PALP"/>
    <property type="match status" value="1"/>
</dbReference>